<dbReference type="PROSITE" id="PS51257">
    <property type="entry name" value="PROKAR_LIPOPROTEIN"/>
    <property type="match status" value="1"/>
</dbReference>
<accession>A0A3D8HJU3</accession>
<protein>
    <recommendedName>
        <fullName evidence="5">6-bladed beta-propeller</fullName>
    </recommendedName>
</protein>
<reference evidence="1 4" key="2">
    <citation type="submission" date="2020-08" db="EMBL/GenBank/DDBJ databases">
        <title>Genome public.</title>
        <authorList>
            <person name="Liu C."/>
            <person name="Sun Q."/>
        </authorList>
    </citation>
    <scope>NUCLEOTIDE SEQUENCE [LARGE SCALE GENOMIC DNA]</scope>
    <source>
        <strain evidence="1 4">426_9</strain>
    </source>
</reference>
<keyword evidence="4" id="KW-1185">Reference proteome</keyword>
<sequence length="345" mass="39532">MRNLHILFLFLLLVACSEKKEGILVFPKATELAAIEYPEEAVMGTPWQIKPVGDKLLLFFPSSRDENVIKIMDAHTGKILSSWGIFGNGPGEFFLPQYWGADDERMLLYLYDVNTYRFREYKWSLLQDDLVMEQIAETPFKRDFLKPGRGARLENGNFVSAIIYGIEKPVLVMDSQLDSLTIVGDVPDDEHKTITLFDYDGRLASYGNSFVFAMSSIGYIGFYEQLPDGKIEKRWVHYTEKPVYNGTELNRKILKDGFGGVAMNDKYIFATYSGVHDSRENRQSGQVYPETILMFDHKGKLLRNFHTKGKRQTGIAISEDGKTLYATVVYPEIEIVRYDISPYIK</sequence>
<gene>
    <name evidence="2" type="ORF">DWU89_01020</name>
    <name evidence="1" type="ORF">H8784_00995</name>
</gene>
<dbReference type="AlphaFoldDB" id="A0A3D8HJU3"/>
<dbReference type="RefSeq" id="WP_115497845.1">
    <property type="nucleotide sequence ID" value="NZ_JACRTI010000002.1"/>
</dbReference>
<dbReference type="SUPFAM" id="SSF75011">
    <property type="entry name" value="3-carboxy-cis,cis-mucoante lactonizing enzyme"/>
    <property type="match status" value="1"/>
</dbReference>
<comment type="caution">
    <text evidence="2">The sequence shown here is derived from an EMBL/GenBank/DDBJ whole genome shotgun (WGS) entry which is preliminary data.</text>
</comment>
<proteinExistence type="predicted"/>
<evidence type="ECO:0000313" key="2">
    <source>
        <dbReference type="EMBL" id="RDU50930.1"/>
    </source>
</evidence>
<name>A0A3D8HJU3_9BACT</name>
<evidence type="ECO:0000313" key="4">
    <source>
        <dbReference type="Proteomes" id="UP000629596"/>
    </source>
</evidence>
<dbReference type="Proteomes" id="UP000256321">
    <property type="component" value="Unassembled WGS sequence"/>
</dbReference>
<evidence type="ECO:0000313" key="1">
    <source>
        <dbReference type="EMBL" id="MBC8600297.1"/>
    </source>
</evidence>
<dbReference type="EMBL" id="QREV01000002">
    <property type="protein sequence ID" value="RDU50930.1"/>
    <property type="molecule type" value="Genomic_DNA"/>
</dbReference>
<dbReference type="EMBL" id="JACRTI010000002">
    <property type="protein sequence ID" value="MBC8600297.1"/>
    <property type="molecule type" value="Genomic_DNA"/>
</dbReference>
<evidence type="ECO:0000313" key="3">
    <source>
        <dbReference type="Proteomes" id="UP000256321"/>
    </source>
</evidence>
<organism evidence="2 3">
    <name type="scientific">Parabacteroides acidifaciens</name>
    <dbReference type="NCBI Taxonomy" id="2290935"/>
    <lineage>
        <taxon>Bacteria</taxon>
        <taxon>Pseudomonadati</taxon>
        <taxon>Bacteroidota</taxon>
        <taxon>Bacteroidia</taxon>
        <taxon>Bacteroidales</taxon>
        <taxon>Tannerellaceae</taxon>
        <taxon>Parabacteroides</taxon>
    </lineage>
</organism>
<reference evidence="2 3" key="1">
    <citation type="submission" date="2018-07" db="EMBL/GenBank/DDBJ databases">
        <title>Parabacteroides acidifaciens nov. sp., isolated from human feces.</title>
        <authorList>
            <person name="Wang Y.J."/>
        </authorList>
    </citation>
    <scope>NUCLEOTIDE SEQUENCE [LARGE SCALE GENOMIC DNA]</scope>
    <source>
        <strain evidence="2 3">426-9</strain>
    </source>
</reference>
<dbReference type="Proteomes" id="UP000629596">
    <property type="component" value="Unassembled WGS sequence"/>
</dbReference>
<evidence type="ECO:0008006" key="5">
    <source>
        <dbReference type="Google" id="ProtNLM"/>
    </source>
</evidence>